<dbReference type="InterPro" id="IPR015422">
    <property type="entry name" value="PyrdxlP-dep_Trfase_small"/>
</dbReference>
<dbReference type="PANTHER" id="PTHR21152">
    <property type="entry name" value="AMINOTRANSFERASE CLASS V"/>
    <property type="match status" value="1"/>
</dbReference>
<proteinExistence type="predicted"/>
<dbReference type="Proteomes" id="UP000078486">
    <property type="component" value="Unassembled WGS sequence"/>
</dbReference>
<keyword evidence="2" id="KW-0663">Pyridoxal phosphate</keyword>
<comment type="cofactor">
    <cofactor evidence="1">
        <name>pyridoxal 5'-phosphate</name>
        <dbReference type="ChEBI" id="CHEBI:597326"/>
    </cofactor>
</comment>
<dbReference type="Pfam" id="PF13444">
    <property type="entry name" value="Acetyltransf_5"/>
    <property type="match status" value="1"/>
</dbReference>
<dbReference type="GO" id="GO:0016747">
    <property type="term" value="F:acyltransferase activity, transferring groups other than amino-acyl groups"/>
    <property type="evidence" value="ECO:0007669"/>
    <property type="project" value="InterPro"/>
</dbReference>
<reference evidence="5 6" key="1">
    <citation type="submission" date="2016-01" db="EMBL/GenBank/DDBJ databases">
        <title>High potential of lignocellulose degradation of a new Verrucomicrobia species.</title>
        <authorList>
            <person name="Wang Y."/>
            <person name="Shi Y."/>
            <person name="Qiu Z."/>
            <person name="Liu S."/>
            <person name="Yang H."/>
        </authorList>
    </citation>
    <scope>NUCLEOTIDE SEQUENCE [LARGE SCALE GENOMIC DNA]</scope>
    <source>
        <strain evidence="5 6">TSB47</strain>
    </source>
</reference>
<feature type="region of interest" description="Disordered" evidence="3">
    <location>
        <begin position="1"/>
        <end position="29"/>
    </location>
</feature>
<dbReference type="Gene3D" id="3.90.1150.10">
    <property type="entry name" value="Aspartate Aminotransferase, domain 1"/>
    <property type="match status" value="1"/>
</dbReference>
<dbReference type="Gene3D" id="3.40.630.30">
    <property type="match status" value="1"/>
</dbReference>
<dbReference type="SUPFAM" id="SSF55729">
    <property type="entry name" value="Acyl-CoA N-acyltransferases (Nat)"/>
    <property type="match status" value="1"/>
</dbReference>
<keyword evidence="6" id="KW-1185">Reference proteome</keyword>
<sequence length="557" mass="61800">MNTTDELIATKDAASSAPPTDARNSADADGSGELICKLADTPDEIEQVHRLNYRTFVEEIPQHPPNPERRLVDKFHHENLYLVVKQRERVVGMMALRDKRPFSMDAKIPDLDRHMPPHNGVLEIRLLAVERDFRGRATFRMMMEQVFVLAKPRGWDLAIISATVRQLKLYKHLGFEPFGPLVGTGDAQFQPMFLRGSKAETVRFNLAKLPSAAPDLVPLIPGPVPVSPRVRAAMGNFPLWHRSEEFYKLLFSVRTELCRIASARHCQVVPGSGTLVNDMVSWQLRQLRRPGVVFVNGEFGSRIAGQARRAELDHQVVSAGWGRPFDRDEMLRAFDSLPSGGWVWGVHHETSTSILNPLDEWKELARDRGLRLCVDTISSMGNVPLSLDGVHLATAVSSKGLCSYPGLGVVFHHEPIAATPRGMPSYLDVGYWQASEGVAFTHSSNLVAALAASLGEQDFAERHARIAALSEWLCGELKSTPYDLLAPKEHACPAVITLVPHAGGNAWATGEALEKAGFLLSYRSAYLRDRNWIQISLMGLPDRETLAKLVTLLREGV</sequence>
<dbReference type="InterPro" id="IPR015421">
    <property type="entry name" value="PyrdxlP-dep_Trfase_major"/>
</dbReference>
<dbReference type="STRING" id="1184151.AW736_13505"/>
<accession>A0A178IJ14</accession>
<protein>
    <recommendedName>
        <fullName evidence="4">N-acetyltransferase domain-containing protein</fullName>
    </recommendedName>
</protein>
<dbReference type="GO" id="GO:0019265">
    <property type="term" value="P:glycine biosynthetic process, by transamination of glyoxylate"/>
    <property type="evidence" value="ECO:0007669"/>
    <property type="project" value="TreeGrafter"/>
</dbReference>
<evidence type="ECO:0000256" key="1">
    <source>
        <dbReference type="ARBA" id="ARBA00001933"/>
    </source>
</evidence>
<dbReference type="InterPro" id="IPR015424">
    <property type="entry name" value="PyrdxlP-dep_Trfase"/>
</dbReference>
<dbReference type="AlphaFoldDB" id="A0A178IJ14"/>
<dbReference type="EMBL" id="LRRQ01000099">
    <property type="protein sequence ID" value="OAM89267.1"/>
    <property type="molecule type" value="Genomic_DNA"/>
</dbReference>
<dbReference type="GO" id="GO:0004760">
    <property type="term" value="F:L-serine-pyruvate transaminase activity"/>
    <property type="evidence" value="ECO:0007669"/>
    <property type="project" value="TreeGrafter"/>
</dbReference>
<name>A0A178IJ14_9BACT</name>
<dbReference type="InterPro" id="IPR000182">
    <property type="entry name" value="GNAT_dom"/>
</dbReference>
<evidence type="ECO:0000256" key="2">
    <source>
        <dbReference type="ARBA" id="ARBA00022898"/>
    </source>
</evidence>
<evidence type="ECO:0000256" key="3">
    <source>
        <dbReference type="SAM" id="MobiDB-lite"/>
    </source>
</evidence>
<dbReference type="Gene3D" id="3.40.640.10">
    <property type="entry name" value="Type I PLP-dependent aspartate aminotransferase-like (Major domain)"/>
    <property type="match status" value="1"/>
</dbReference>
<organism evidence="5 6">
    <name type="scientific">Termitidicoccus mucosus</name>
    <dbReference type="NCBI Taxonomy" id="1184151"/>
    <lineage>
        <taxon>Bacteria</taxon>
        <taxon>Pseudomonadati</taxon>
        <taxon>Verrucomicrobiota</taxon>
        <taxon>Opitutia</taxon>
        <taxon>Opitutales</taxon>
        <taxon>Opitutaceae</taxon>
        <taxon>Termitidicoccus</taxon>
    </lineage>
</organism>
<evidence type="ECO:0000313" key="5">
    <source>
        <dbReference type="EMBL" id="OAM89267.1"/>
    </source>
</evidence>
<dbReference type="RefSeq" id="WP_334319379.1">
    <property type="nucleotide sequence ID" value="NZ_CP109796.1"/>
</dbReference>
<dbReference type="SUPFAM" id="SSF53383">
    <property type="entry name" value="PLP-dependent transferases"/>
    <property type="match status" value="1"/>
</dbReference>
<dbReference type="InterPro" id="IPR016181">
    <property type="entry name" value="Acyl_CoA_acyltransferase"/>
</dbReference>
<evidence type="ECO:0000313" key="6">
    <source>
        <dbReference type="Proteomes" id="UP000078486"/>
    </source>
</evidence>
<dbReference type="PROSITE" id="PS51186">
    <property type="entry name" value="GNAT"/>
    <property type="match status" value="1"/>
</dbReference>
<gene>
    <name evidence="5" type="ORF">AW736_13505</name>
</gene>
<comment type="caution">
    <text evidence="5">The sequence shown here is derived from an EMBL/GenBank/DDBJ whole genome shotgun (WGS) entry which is preliminary data.</text>
</comment>
<feature type="domain" description="N-acetyltransferase" evidence="4">
    <location>
        <begin position="35"/>
        <end position="197"/>
    </location>
</feature>
<dbReference type="PANTHER" id="PTHR21152:SF40">
    <property type="entry name" value="ALANINE--GLYOXYLATE AMINOTRANSFERASE"/>
    <property type="match status" value="1"/>
</dbReference>
<evidence type="ECO:0000259" key="4">
    <source>
        <dbReference type="PROSITE" id="PS51186"/>
    </source>
</evidence>
<dbReference type="GO" id="GO:0008453">
    <property type="term" value="F:alanine-glyoxylate transaminase activity"/>
    <property type="evidence" value="ECO:0007669"/>
    <property type="project" value="TreeGrafter"/>
</dbReference>